<keyword evidence="3" id="KW-0540">Nuclease</keyword>
<evidence type="ECO:0000313" key="7">
    <source>
        <dbReference type="EMBL" id="MYM40006.1"/>
    </source>
</evidence>
<evidence type="ECO:0000256" key="2">
    <source>
        <dbReference type="ARBA" id="ARBA00022649"/>
    </source>
</evidence>
<dbReference type="InterPro" id="IPR009614">
    <property type="entry name" value="YoeB_toxin"/>
</dbReference>
<evidence type="ECO:0000256" key="1">
    <source>
        <dbReference type="ARBA" id="ARBA00008172"/>
    </source>
</evidence>
<evidence type="ECO:0000256" key="3">
    <source>
        <dbReference type="ARBA" id="ARBA00022722"/>
    </source>
</evidence>
<dbReference type="RefSeq" id="WP_161039373.1">
    <property type="nucleotide sequence ID" value="NZ_WWCM01000007.1"/>
</dbReference>
<dbReference type="PANTHER" id="PTHR38039">
    <property type="entry name" value="TOXIN YOEB"/>
    <property type="match status" value="1"/>
</dbReference>
<gene>
    <name evidence="7" type="ORF">GTP27_11775</name>
</gene>
<dbReference type="PANTHER" id="PTHR38039:SF1">
    <property type="entry name" value="TOXIN YOEB"/>
    <property type="match status" value="1"/>
</dbReference>
<evidence type="ECO:0000256" key="6">
    <source>
        <dbReference type="ARBA" id="ARBA00030388"/>
    </source>
</evidence>
<comment type="similarity">
    <text evidence="1">Belongs to the YoeB family.</text>
</comment>
<protein>
    <recommendedName>
        <fullName evidence="6">Putative mRNA interferase YoeB</fullName>
    </recommendedName>
</protein>
<evidence type="ECO:0000256" key="4">
    <source>
        <dbReference type="ARBA" id="ARBA00022759"/>
    </source>
</evidence>
<comment type="caution">
    <text evidence="7">The sequence shown here is derived from an EMBL/GenBank/DDBJ whole genome shotgun (WGS) entry which is preliminary data.</text>
</comment>
<keyword evidence="4" id="KW-0255">Endonuclease</keyword>
<dbReference type="Gene3D" id="3.30.2310.20">
    <property type="entry name" value="RelE-like"/>
    <property type="match status" value="1"/>
</dbReference>
<keyword evidence="2" id="KW-1277">Toxin-antitoxin system</keyword>
<dbReference type="Proteomes" id="UP000478090">
    <property type="component" value="Unassembled WGS sequence"/>
</dbReference>
<evidence type="ECO:0000256" key="5">
    <source>
        <dbReference type="ARBA" id="ARBA00022801"/>
    </source>
</evidence>
<dbReference type="InterPro" id="IPR035093">
    <property type="entry name" value="RelE/ParE_toxin_dom_sf"/>
</dbReference>
<dbReference type="Pfam" id="PF06769">
    <property type="entry name" value="YoeB_toxin"/>
    <property type="match status" value="1"/>
</dbReference>
<evidence type="ECO:0000313" key="8">
    <source>
        <dbReference type="Proteomes" id="UP000478090"/>
    </source>
</evidence>
<dbReference type="NCBIfam" id="TIGR02116">
    <property type="entry name" value="toxin_Txe_YoeB"/>
    <property type="match status" value="1"/>
</dbReference>
<sequence>MKNQKASNKKRAAQSVVAFTEIGWEDYQYWQAENPKLAQKINVLIDACLASPYSGIGKPEPLKGNLTRLWSRRIDLTHRLVYAYGDGVLNILACRYHYG</sequence>
<dbReference type="SUPFAM" id="SSF143011">
    <property type="entry name" value="RelE-like"/>
    <property type="match status" value="1"/>
</dbReference>
<keyword evidence="8" id="KW-1185">Reference proteome</keyword>
<reference evidence="7 8" key="1">
    <citation type="submission" date="2019-12" db="EMBL/GenBank/DDBJ databases">
        <title>Novel species isolated from a subtropical stream in China.</title>
        <authorList>
            <person name="Lu H."/>
        </authorList>
    </citation>
    <scope>NUCLEOTIDE SEQUENCE [LARGE SCALE GENOMIC DNA]</scope>
    <source>
        <strain evidence="7 8">CY13W</strain>
    </source>
</reference>
<accession>A0ABW9VLQ1</accession>
<name>A0ABW9VLQ1_9BURK</name>
<organism evidence="7 8">
    <name type="scientific">Duganella qianjiadongensis</name>
    <dbReference type="NCBI Taxonomy" id="2692176"/>
    <lineage>
        <taxon>Bacteria</taxon>
        <taxon>Pseudomonadati</taxon>
        <taxon>Pseudomonadota</taxon>
        <taxon>Betaproteobacteria</taxon>
        <taxon>Burkholderiales</taxon>
        <taxon>Oxalobacteraceae</taxon>
        <taxon>Telluria group</taxon>
        <taxon>Duganella</taxon>
    </lineage>
</organism>
<keyword evidence="5" id="KW-0378">Hydrolase</keyword>
<dbReference type="EMBL" id="WWCM01000007">
    <property type="protein sequence ID" value="MYM40006.1"/>
    <property type="molecule type" value="Genomic_DNA"/>
</dbReference>
<proteinExistence type="inferred from homology"/>